<dbReference type="InterPro" id="IPR016162">
    <property type="entry name" value="Ald_DH_N"/>
</dbReference>
<organism evidence="7 8">
    <name type="scientific">Eggerthella guodeyinii</name>
    <dbReference type="NCBI Taxonomy" id="2690837"/>
    <lineage>
        <taxon>Bacteria</taxon>
        <taxon>Bacillati</taxon>
        <taxon>Actinomycetota</taxon>
        <taxon>Coriobacteriia</taxon>
        <taxon>Eggerthellales</taxon>
        <taxon>Eggerthellaceae</taxon>
        <taxon>Eggerthella</taxon>
    </lineage>
</organism>
<dbReference type="KEGG" id="egd:GS424_014250"/>
<keyword evidence="3" id="KW-0520">NAD</keyword>
<feature type="domain" description="Aldehyde dehydrogenase" evidence="6">
    <location>
        <begin position="9"/>
        <end position="443"/>
    </location>
</feature>
<dbReference type="SUPFAM" id="SSF53720">
    <property type="entry name" value="ALDH-like"/>
    <property type="match status" value="1"/>
</dbReference>
<dbReference type="InterPro" id="IPR012394">
    <property type="entry name" value="Aldehyde_DH_NAD(P)"/>
</dbReference>
<dbReference type="InterPro" id="IPR015590">
    <property type="entry name" value="Aldehyde_DH_dom"/>
</dbReference>
<dbReference type="Pfam" id="PF00171">
    <property type="entry name" value="Aldedh"/>
    <property type="match status" value="1"/>
</dbReference>
<dbReference type="CDD" id="cd07136">
    <property type="entry name" value="ALDH_YwdH-P39616"/>
    <property type="match status" value="1"/>
</dbReference>
<dbReference type="PANTHER" id="PTHR43570">
    <property type="entry name" value="ALDEHYDE DEHYDROGENASE"/>
    <property type="match status" value="1"/>
</dbReference>
<sequence>MSVTPAHPAYESVADVEAAAQKMRAFYLTGATLDVEYRRQTLEKLRAYLKANEERILAALTADLGKAPFEGYATELGIVYDEIATCLKHLNSWARPRRVPTPIVHFHSTSKVYPSPMGVVLVLSPWNYPVQLALVPMVDAIAAGNCVALKPSRTSKHTSELLIDILANVFPPEFVCGFPGSGAMNDWLLEVRWDQIFFTGSPNVGRTVMEAAAKHLTPVVLELGGKSPCIVDETANVKRAAQRVAWGKGINCGQTCVAPDYFLVHERVVDDFVEQLDACFHRYYGEDILACDEWPHMISQRHFERVMVLIEQLNPNATVAFGGHGDPDTLRIEPTCLRGVTLDDPVMNEEIFGPVLPVLTYKTLDEAFAIVRTFEKPLATYVFSDDKHVQQRVIRELPFGGATVNDVVVHLANNHMGFGGVGNSGMGAYHGKVGFDCFTHYKSTLAKGTWIEMPIRNPPFGDKIKLLRMLMR</sequence>
<proteinExistence type="inferred from homology"/>
<dbReference type="Gene3D" id="3.40.605.10">
    <property type="entry name" value="Aldehyde Dehydrogenase, Chain A, domain 1"/>
    <property type="match status" value="1"/>
</dbReference>
<evidence type="ECO:0000313" key="7">
    <source>
        <dbReference type="EMBL" id="QOS67657.1"/>
    </source>
</evidence>
<dbReference type="FunFam" id="3.40.309.10:FF:000003">
    <property type="entry name" value="Aldehyde dehydrogenase"/>
    <property type="match status" value="1"/>
</dbReference>
<dbReference type="FunFam" id="3.40.605.10:FF:000004">
    <property type="entry name" value="Aldehyde dehydrogenase"/>
    <property type="match status" value="1"/>
</dbReference>
<accession>A0A6L7INE5</accession>
<dbReference type="PIRSF" id="PIRSF036492">
    <property type="entry name" value="ALDH"/>
    <property type="match status" value="1"/>
</dbReference>
<keyword evidence="2 4" id="KW-0560">Oxidoreductase</keyword>
<comment type="similarity">
    <text evidence="1 4 5">Belongs to the aldehyde dehydrogenase family.</text>
</comment>
<evidence type="ECO:0000256" key="2">
    <source>
        <dbReference type="ARBA" id="ARBA00023002"/>
    </source>
</evidence>
<dbReference type="GO" id="GO:0005737">
    <property type="term" value="C:cytoplasm"/>
    <property type="evidence" value="ECO:0007669"/>
    <property type="project" value="TreeGrafter"/>
</dbReference>
<dbReference type="Proteomes" id="UP000478463">
    <property type="component" value="Chromosome"/>
</dbReference>
<name>A0A6L7INE5_9ACTN</name>
<dbReference type="PROSITE" id="PS00687">
    <property type="entry name" value="ALDEHYDE_DEHYDR_GLU"/>
    <property type="match status" value="1"/>
</dbReference>
<dbReference type="EMBL" id="CP063310">
    <property type="protein sequence ID" value="QOS67657.1"/>
    <property type="molecule type" value="Genomic_DNA"/>
</dbReference>
<gene>
    <name evidence="7" type="ORF">GS424_014250</name>
</gene>
<dbReference type="RefSeq" id="WP_160941150.1">
    <property type="nucleotide sequence ID" value="NZ_CP063310.1"/>
</dbReference>
<dbReference type="GO" id="GO:0006081">
    <property type="term" value="P:aldehyde metabolic process"/>
    <property type="evidence" value="ECO:0007669"/>
    <property type="project" value="InterPro"/>
</dbReference>
<evidence type="ECO:0000256" key="4">
    <source>
        <dbReference type="PIRNR" id="PIRNR036492"/>
    </source>
</evidence>
<dbReference type="InterPro" id="IPR029510">
    <property type="entry name" value="Ald_DH_CS_GLU"/>
</dbReference>
<evidence type="ECO:0000259" key="6">
    <source>
        <dbReference type="Pfam" id="PF00171"/>
    </source>
</evidence>
<dbReference type="Gene3D" id="3.40.309.10">
    <property type="entry name" value="Aldehyde Dehydrogenase, Chain A, domain 2"/>
    <property type="match status" value="1"/>
</dbReference>
<evidence type="ECO:0000256" key="1">
    <source>
        <dbReference type="ARBA" id="ARBA00009986"/>
    </source>
</evidence>
<dbReference type="InterPro" id="IPR016163">
    <property type="entry name" value="Ald_DH_C"/>
</dbReference>
<evidence type="ECO:0000313" key="8">
    <source>
        <dbReference type="Proteomes" id="UP000478463"/>
    </source>
</evidence>
<evidence type="ECO:0000256" key="5">
    <source>
        <dbReference type="RuleBase" id="RU003345"/>
    </source>
</evidence>
<dbReference type="PANTHER" id="PTHR43570:SF16">
    <property type="entry name" value="ALDEHYDE DEHYDROGENASE TYPE III, ISOFORM Q"/>
    <property type="match status" value="1"/>
</dbReference>
<evidence type="ECO:0000256" key="3">
    <source>
        <dbReference type="ARBA" id="ARBA00023027"/>
    </source>
</evidence>
<dbReference type="InterPro" id="IPR016161">
    <property type="entry name" value="Ald_DH/histidinol_DH"/>
</dbReference>
<reference evidence="7 8" key="1">
    <citation type="submission" date="2020-10" db="EMBL/GenBank/DDBJ databases">
        <title>Eggerthella sp. nov., isolated from human feces.</title>
        <authorList>
            <person name="Yajun G."/>
        </authorList>
    </citation>
    <scope>NUCLEOTIDE SEQUENCE [LARGE SCALE GENOMIC DNA]</scope>
    <source>
        <strain evidence="7 8">HF-1101</strain>
    </source>
</reference>
<dbReference type="GO" id="GO:0004029">
    <property type="term" value="F:aldehyde dehydrogenase (NAD+) activity"/>
    <property type="evidence" value="ECO:0007669"/>
    <property type="project" value="TreeGrafter"/>
</dbReference>
<protein>
    <recommendedName>
        <fullName evidence="4">Aldehyde dehydrogenase</fullName>
    </recommendedName>
</protein>
<dbReference type="AlphaFoldDB" id="A0A6L7INE5"/>